<name>D9W5Z2_9ACTN</name>
<keyword evidence="3" id="KW-0288">FMN</keyword>
<evidence type="ECO:0000313" key="6">
    <source>
        <dbReference type="EMBL" id="EFL20347.1"/>
    </source>
</evidence>
<comment type="cofactor">
    <cofactor evidence="1">
        <name>FMN</name>
        <dbReference type="ChEBI" id="CHEBI:58210"/>
    </cofactor>
</comment>
<dbReference type="Proteomes" id="UP000003963">
    <property type="component" value="Unassembled WGS sequence"/>
</dbReference>
<protein>
    <submittedName>
        <fullName evidence="6">NADH:flavin oxidoreductase/NADH oxidase</fullName>
    </submittedName>
</protein>
<dbReference type="PRINTS" id="PR00419">
    <property type="entry name" value="ADXRDTASE"/>
</dbReference>
<evidence type="ECO:0000256" key="5">
    <source>
        <dbReference type="SAM" id="MobiDB-lite"/>
    </source>
</evidence>
<organism evidence="6 7">
    <name type="scientific">Streptomyces himastatinicus ATCC 53653</name>
    <dbReference type="NCBI Taxonomy" id="457427"/>
    <lineage>
        <taxon>Bacteria</taxon>
        <taxon>Bacillati</taxon>
        <taxon>Actinomycetota</taxon>
        <taxon>Actinomycetes</taxon>
        <taxon>Kitasatosporales</taxon>
        <taxon>Streptomycetaceae</taxon>
        <taxon>Streptomyces</taxon>
        <taxon>Streptomyces violaceusniger group</taxon>
    </lineage>
</organism>
<dbReference type="EMBL" id="GG657754">
    <property type="protein sequence ID" value="EFL20347.1"/>
    <property type="molecule type" value="Genomic_DNA"/>
</dbReference>
<dbReference type="AlphaFoldDB" id="D9W5Z2"/>
<dbReference type="PANTHER" id="PTHR42917">
    <property type="entry name" value="2,4-DIENOYL-COA REDUCTASE"/>
    <property type="match status" value="1"/>
</dbReference>
<dbReference type="Pfam" id="PF13450">
    <property type="entry name" value="NAD_binding_8"/>
    <property type="match status" value="1"/>
</dbReference>
<feature type="region of interest" description="Disordered" evidence="5">
    <location>
        <begin position="271"/>
        <end position="292"/>
    </location>
</feature>
<keyword evidence="2" id="KW-0285">Flavoprotein</keyword>
<dbReference type="SUPFAM" id="SSF51971">
    <property type="entry name" value="Nucleotide-binding domain"/>
    <property type="match status" value="1"/>
</dbReference>
<evidence type="ECO:0000256" key="4">
    <source>
        <dbReference type="ARBA" id="ARBA00023002"/>
    </source>
</evidence>
<evidence type="ECO:0000256" key="1">
    <source>
        <dbReference type="ARBA" id="ARBA00001917"/>
    </source>
</evidence>
<dbReference type="HOGENOM" id="CLU_952896_0_0_11"/>
<gene>
    <name evidence="6" type="ORF">SSOG_00060</name>
</gene>
<reference evidence="6 7" key="1">
    <citation type="submission" date="2009-02" db="EMBL/GenBank/DDBJ databases">
        <title>Annotation of Streptomyces hygroscopicus strain ATCC 53653.</title>
        <authorList>
            <consortium name="The Broad Institute Genome Sequencing Platform"/>
            <consortium name="Broad Institute Microbial Sequencing Center"/>
            <person name="Fischbach M."/>
            <person name="Godfrey P."/>
            <person name="Ward D."/>
            <person name="Young S."/>
            <person name="Zeng Q."/>
            <person name="Koehrsen M."/>
            <person name="Alvarado L."/>
            <person name="Berlin A.M."/>
            <person name="Bochicchio J."/>
            <person name="Borenstein D."/>
            <person name="Chapman S.B."/>
            <person name="Chen Z."/>
            <person name="Engels R."/>
            <person name="Freedman E."/>
            <person name="Gellesch M."/>
            <person name="Goldberg J."/>
            <person name="Griggs A."/>
            <person name="Gujja S."/>
            <person name="Heilman E.R."/>
            <person name="Heiman D.I."/>
            <person name="Hepburn T.A."/>
            <person name="Howarth C."/>
            <person name="Jen D."/>
            <person name="Larson L."/>
            <person name="Lewis B."/>
            <person name="Mehta T."/>
            <person name="Park D."/>
            <person name="Pearson M."/>
            <person name="Richards J."/>
            <person name="Roberts A."/>
            <person name="Saif S."/>
            <person name="Shea T.D."/>
            <person name="Shenoy N."/>
            <person name="Sisk P."/>
            <person name="Stolte C."/>
            <person name="Sykes S.N."/>
            <person name="Thomson T."/>
            <person name="Walk T."/>
            <person name="White J."/>
            <person name="Yandava C."/>
            <person name="Straight P."/>
            <person name="Clardy J."/>
            <person name="Hung D."/>
            <person name="Kolter R."/>
            <person name="Mekalanos J."/>
            <person name="Walker S."/>
            <person name="Walsh C.T."/>
            <person name="Wieland-Brown L.C."/>
            <person name="Haas B."/>
            <person name="Nusbaum C."/>
            <person name="Birren B."/>
        </authorList>
    </citation>
    <scope>NUCLEOTIDE SEQUENCE [LARGE SCALE GENOMIC DNA]</scope>
    <source>
        <strain evidence="6 7">ATCC 53653</strain>
    </source>
</reference>
<keyword evidence="4" id="KW-0560">Oxidoreductase</keyword>
<sequence length="292" mass="31406">MAINDCPPDLVSVEVRIRPLLLPWCHCVGGESRPRRPWYAGRVLDAEQAEDVVTSGDADLVGMTRAMLTLACSVNPEVAHPELAEAPPPVDLAGAGRTVVVGAGPAGIEVARVLAENGLDVVVLEQDDSVGGRIDYALLADPHQVCRYRRWAERSLSEHGVEVRLGTRATPSALAGLTPERVVFAGGSSPTMPRWLESARYEVRTDADYLAGAWEPTHDGNVVVYDPEGYSAGSAIALRPARDTDRKVTLVTPLGSAGLFLRHVVRTPPNWTRGARCSAADTDPRTRSSSYR</sequence>
<accession>D9W5Z2</accession>
<evidence type="ECO:0000256" key="3">
    <source>
        <dbReference type="ARBA" id="ARBA00022643"/>
    </source>
</evidence>
<dbReference type="PANTHER" id="PTHR42917:SF2">
    <property type="entry name" value="2,4-DIENOYL-COA REDUCTASE [(2E)-ENOYL-COA-PRODUCING]"/>
    <property type="match status" value="1"/>
</dbReference>
<evidence type="ECO:0000256" key="2">
    <source>
        <dbReference type="ARBA" id="ARBA00022630"/>
    </source>
</evidence>
<dbReference type="GO" id="GO:0016491">
    <property type="term" value="F:oxidoreductase activity"/>
    <property type="evidence" value="ECO:0007669"/>
    <property type="project" value="UniProtKB-KW"/>
</dbReference>
<proteinExistence type="predicted"/>
<evidence type="ECO:0000313" key="7">
    <source>
        <dbReference type="Proteomes" id="UP000003963"/>
    </source>
</evidence>
<dbReference type="InterPro" id="IPR051793">
    <property type="entry name" value="NADH:flavin_oxidoreductase"/>
</dbReference>
<dbReference type="STRING" id="457427.SSOG_00060"/>
<dbReference type="Gene3D" id="3.40.50.720">
    <property type="entry name" value="NAD(P)-binding Rossmann-like Domain"/>
    <property type="match status" value="1"/>
</dbReference>
<keyword evidence="7" id="KW-1185">Reference proteome</keyword>